<dbReference type="Proteomes" id="UP000799777">
    <property type="component" value="Unassembled WGS sequence"/>
</dbReference>
<comment type="caution">
    <text evidence="2">The sequence shown here is derived from an EMBL/GenBank/DDBJ whole genome shotgun (WGS) entry which is preliminary data.</text>
</comment>
<dbReference type="EMBL" id="ML978259">
    <property type="protein sequence ID" value="KAF2025705.1"/>
    <property type="molecule type" value="Genomic_DNA"/>
</dbReference>
<dbReference type="AlphaFoldDB" id="A0A9P4H150"/>
<feature type="compositionally biased region" description="Polar residues" evidence="1">
    <location>
        <begin position="110"/>
        <end position="123"/>
    </location>
</feature>
<evidence type="ECO:0000313" key="2">
    <source>
        <dbReference type="EMBL" id="KAF2025705.1"/>
    </source>
</evidence>
<name>A0A9P4H150_9PLEO</name>
<feature type="compositionally biased region" description="Polar residues" evidence="1">
    <location>
        <begin position="138"/>
        <end position="151"/>
    </location>
</feature>
<accession>A0A9P4H150</accession>
<organism evidence="2 3">
    <name type="scientific">Setomelanomma holmii</name>
    <dbReference type="NCBI Taxonomy" id="210430"/>
    <lineage>
        <taxon>Eukaryota</taxon>
        <taxon>Fungi</taxon>
        <taxon>Dikarya</taxon>
        <taxon>Ascomycota</taxon>
        <taxon>Pezizomycotina</taxon>
        <taxon>Dothideomycetes</taxon>
        <taxon>Pleosporomycetidae</taxon>
        <taxon>Pleosporales</taxon>
        <taxon>Pleosporineae</taxon>
        <taxon>Phaeosphaeriaceae</taxon>
        <taxon>Setomelanomma</taxon>
    </lineage>
</organism>
<evidence type="ECO:0000313" key="3">
    <source>
        <dbReference type="Proteomes" id="UP000799777"/>
    </source>
</evidence>
<sequence length="248" mass="27855">MTQALEHIEFQRSIEARGGTWTPLTPDLRSQLQDIETRVRTLRLNSEHSRQNTRCTPISMPTRLAPSPNRTPNANNALHGEHIAHRIRSLGFNLPHRTQAARPAPISIRTRPSPNRIPSSANGLHSDDAMALTMDPYTPSNQARNSLNTSRPHNDDTSRTASSLRHVQREDKRSRARSPHSTGHGILGRIWRAVSEPRQARDPHGRLERLGDVDSDEGSDGRVRRRTLDEERGLRANPRGGLLNGPVW</sequence>
<feature type="region of interest" description="Disordered" evidence="1">
    <location>
        <begin position="46"/>
        <end position="69"/>
    </location>
</feature>
<gene>
    <name evidence="2" type="ORF">EK21DRAFT_93025</name>
</gene>
<evidence type="ECO:0000256" key="1">
    <source>
        <dbReference type="SAM" id="MobiDB-lite"/>
    </source>
</evidence>
<protein>
    <submittedName>
        <fullName evidence="2">Uncharacterized protein</fullName>
    </submittedName>
</protein>
<keyword evidence="3" id="KW-1185">Reference proteome</keyword>
<feature type="compositionally biased region" description="Basic and acidic residues" evidence="1">
    <location>
        <begin position="219"/>
        <end position="234"/>
    </location>
</feature>
<feature type="region of interest" description="Disordered" evidence="1">
    <location>
        <begin position="99"/>
        <end position="248"/>
    </location>
</feature>
<proteinExistence type="predicted"/>
<feature type="compositionally biased region" description="Basic and acidic residues" evidence="1">
    <location>
        <begin position="198"/>
        <end position="212"/>
    </location>
</feature>
<reference evidence="2" key="1">
    <citation type="journal article" date="2020" name="Stud. Mycol.">
        <title>101 Dothideomycetes genomes: a test case for predicting lifestyles and emergence of pathogens.</title>
        <authorList>
            <person name="Haridas S."/>
            <person name="Albert R."/>
            <person name="Binder M."/>
            <person name="Bloem J."/>
            <person name="Labutti K."/>
            <person name="Salamov A."/>
            <person name="Andreopoulos B."/>
            <person name="Baker S."/>
            <person name="Barry K."/>
            <person name="Bills G."/>
            <person name="Bluhm B."/>
            <person name="Cannon C."/>
            <person name="Castanera R."/>
            <person name="Culley D."/>
            <person name="Daum C."/>
            <person name="Ezra D."/>
            <person name="Gonzalez J."/>
            <person name="Henrissat B."/>
            <person name="Kuo A."/>
            <person name="Liang C."/>
            <person name="Lipzen A."/>
            <person name="Lutzoni F."/>
            <person name="Magnuson J."/>
            <person name="Mondo S."/>
            <person name="Nolan M."/>
            <person name="Ohm R."/>
            <person name="Pangilinan J."/>
            <person name="Park H.-J."/>
            <person name="Ramirez L."/>
            <person name="Alfaro M."/>
            <person name="Sun H."/>
            <person name="Tritt A."/>
            <person name="Yoshinaga Y."/>
            <person name="Zwiers L.-H."/>
            <person name="Turgeon B."/>
            <person name="Goodwin S."/>
            <person name="Spatafora J."/>
            <person name="Crous P."/>
            <person name="Grigoriev I."/>
        </authorList>
    </citation>
    <scope>NUCLEOTIDE SEQUENCE</scope>
    <source>
        <strain evidence="2">CBS 110217</strain>
    </source>
</reference>